<feature type="chain" id="PRO_5009316058" evidence="1">
    <location>
        <begin position="20"/>
        <end position="194"/>
    </location>
</feature>
<dbReference type="PANTHER" id="PTHR21593:SF36">
    <property type="entry name" value="DUF148 DOMAIN-CONTAINING PROTEIN-RELATED"/>
    <property type="match status" value="1"/>
</dbReference>
<protein>
    <submittedName>
        <fullName evidence="4">DUF148 domain-containing protein</fullName>
    </submittedName>
</protein>
<proteinExistence type="predicted"/>
<feature type="domain" description="SXP/RAL-2 family protein Ani s 5-like cation-binding" evidence="2">
    <location>
        <begin position="70"/>
        <end position="172"/>
    </location>
</feature>
<evidence type="ECO:0000256" key="1">
    <source>
        <dbReference type="SAM" id="SignalP"/>
    </source>
</evidence>
<dbReference type="PANTHER" id="PTHR21593">
    <property type="entry name" value="PRION-LIKE- Q/N-RICH -DOMAIN-BEARING PROTEIN PROTEIN"/>
    <property type="match status" value="1"/>
</dbReference>
<dbReference type="AlphaFoldDB" id="A0A1I8BPQ2"/>
<evidence type="ECO:0000313" key="3">
    <source>
        <dbReference type="Proteomes" id="UP000095281"/>
    </source>
</evidence>
<sequence length="194" mass="22065">MLYILSLIFIISLIPFSSPRMQGPPHGKDGKEGHEKFVGHQQPFYGGGKRLPYPSPGPPLDFVLEASEKARDGYFKILAESEDKPKKVIKEAVIKWAETNDMKKSYEESTSEHFKKRKAFHDVVVENLAGKALEAFKKIWDITQDDQITRGEECQQINSVLSELKTKIRHLVPLISPQISGPPSQRCFEPQEQF</sequence>
<evidence type="ECO:0000313" key="4">
    <source>
        <dbReference type="WBParaSite" id="MhA1_Contig398.frz3.gene4"/>
    </source>
</evidence>
<reference evidence="4" key="1">
    <citation type="submission" date="2016-11" db="UniProtKB">
        <authorList>
            <consortium name="WormBaseParasite"/>
        </authorList>
    </citation>
    <scope>IDENTIFICATION</scope>
</reference>
<dbReference type="WBParaSite" id="MhA1_Contig398.frz3.gene4">
    <property type="protein sequence ID" value="MhA1_Contig398.frz3.gene4"/>
    <property type="gene ID" value="MhA1_Contig398.frz3.gene4"/>
</dbReference>
<dbReference type="Proteomes" id="UP000095281">
    <property type="component" value="Unplaced"/>
</dbReference>
<dbReference type="Pfam" id="PF02520">
    <property type="entry name" value="ANIS5_cation-bd"/>
    <property type="match status" value="1"/>
</dbReference>
<dbReference type="InterPro" id="IPR052823">
    <property type="entry name" value="SXP/RAL-2_related"/>
</dbReference>
<dbReference type="InterPro" id="IPR003677">
    <property type="entry name" value="ANIS5_cation-bd"/>
</dbReference>
<name>A0A1I8BPQ2_MELHA</name>
<evidence type="ECO:0000259" key="2">
    <source>
        <dbReference type="Pfam" id="PF02520"/>
    </source>
</evidence>
<keyword evidence="1" id="KW-0732">Signal</keyword>
<keyword evidence="3" id="KW-1185">Reference proteome</keyword>
<feature type="signal peptide" evidence="1">
    <location>
        <begin position="1"/>
        <end position="19"/>
    </location>
</feature>
<accession>A0A1I8BPQ2</accession>
<organism evidence="3 4">
    <name type="scientific">Meloidogyne hapla</name>
    <name type="common">Root-knot nematode worm</name>
    <dbReference type="NCBI Taxonomy" id="6305"/>
    <lineage>
        <taxon>Eukaryota</taxon>
        <taxon>Metazoa</taxon>
        <taxon>Ecdysozoa</taxon>
        <taxon>Nematoda</taxon>
        <taxon>Chromadorea</taxon>
        <taxon>Rhabditida</taxon>
        <taxon>Tylenchina</taxon>
        <taxon>Tylenchomorpha</taxon>
        <taxon>Tylenchoidea</taxon>
        <taxon>Meloidogynidae</taxon>
        <taxon>Meloidogyninae</taxon>
        <taxon>Meloidogyne</taxon>
    </lineage>
</organism>